<evidence type="ECO:0000313" key="3">
    <source>
        <dbReference type="Proteomes" id="UP000437562"/>
    </source>
</evidence>
<sequence length="104" mass="12309">MFLNINDVFYCFHIFFFYLIYFNFSHCFNLLYYVILEAAPHYNAFSLKDEIVICIYSKNYVLLLIIGVISILMLGVTNYILTLKLYCPSFSYIPLILCVLDKNI</sequence>
<name>A0A654BDW3_BACMY</name>
<reference evidence="2 3" key="1">
    <citation type="submission" date="2019-10" db="EMBL/GenBank/DDBJ databases">
        <authorList>
            <person name="Karimi E."/>
        </authorList>
    </citation>
    <scope>NUCLEOTIDE SEQUENCE [LARGE SCALE GENOMIC DNA]</scope>
    <source>
        <strain evidence="2">Bacillus sp. 71</strain>
    </source>
</reference>
<dbReference type="AlphaFoldDB" id="A0A654BDW3"/>
<evidence type="ECO:0000313" key="2">
    <source>
        <dbReference type="EMBL" id="VXC78573.1"/>
    </source>
</evidence>
<proteinExistence type="predicted"/>
<keyword evidence="1" id="KW-0472">Membrane</keyword>
<keyword evidence="1" id="KW-0812">Transmembrane</keyword>
<gene>
    <name evidence="2" type="ORF">BACI71_70378</name>
</gene>
<dbReference type="Proteomes" id="UP000437562">
    <property type="component" value="Unassembled WGS sequence"/>
</dbReference>
<evidence type="ECO:0000256" key="1">
    <source>
        <dbReference type="SAM" id="Phobius"/>
    </source>
</evidence>
<accession>A0A654BDW3</accession>
<keyword evidence="1" id="KW-1133">Transmembrane helix</keyword>
<feature type="transmembrane region" description="Helical" evidence="1">
    <location>
        <begin position="12"/>
        <end position="39"/>
    </location>
</feature>
<dbReference type="EMBL" id="CABWMC010000032">
    <property type="protein sequence ID" value="VXC78573.1"/>
    <property type="molecule type" value="Genomic_DNA"/>
</dbReference>
<protein>
    <submittedName>
        <fullName evidence="2">Uncharacterized protein</fullName>
    </submittedName>
</protein>
<feature type="transmembrane region" description="Helical" evidence="1">
    <location>
        <begin position="60"/>
        <end position="81"/>
    </location>
</feature>
<organism evidence="2 3">
    <name type="scientific">Bacillus mycoides</name>
    <dbReference type="NCBI Taxonomy" id="1405"/>
    <lineage>
        <taxon>Bacteria</taxon>
        <taxon>Bacillati</taxon>
        <taxon>Bacillota</taxon>
        <taxon>Bacilli</taxon>
        <taxon>Bacillales</taxon>
        <taxon>Bacillaceae</taxon>
        <taxon>Bacillus</taxon>
        <taxon>Bacillus cereus group</taxon>
    </lineage>
</organism>